<organism evidence="1 2">
    <name type="scientific">Panicum virgatum</name>
    <name type="common">Blackwell switchgrass</name>
    <dbReference type="NCBI Taxonomy" id="38727"/>
    <lineage>
        <taxon>Eukaryota</taxon>
        <taxon>Viridiplantae</taxon>
        <taxon>Streptophyta</taxon>
        <taxon>Embryophyta</taxon>
        <taxon>Tracheophyta</taxon>
        <taxon>Spermatophyta</taxon>
        <taxon>Magnoliopsida</taxon>
        <taxon>Liliopsida</taxon>
        <taxon>Poales</taxon>
        <taxon>Poaceae</taxon>
        <taxon>PACMAD clade</taxon>
        <taxon>Panicoideae</taxon>
        <taxon>Panicodae</taxon>
        <taxon>Paniceae</taxon>
        <taxon>Panicinae</taxon>
        <taxon>Panicum</taxon>
        <taxon>Panicum sect. Hiantes</taxon>
    </lineage>
</organism>
<sequence>MLMSRTRGWLLLQMHLVIPLQRYKKELQRKGPVHPLARKLLKSSLLVKKLQMAVVAVTVVQPPLFRTVQARMHEQ</sequence>
<protein>
    <submittedName>
        <fullName evidence="1">Uncharacterized protein</fullName>
    </submittedName>
</protein>
<comment type="caution">
    <text evidence="1">The sequence shown here is derived from an EMBL/GenBank/DDBJ whole genome shotgun (WGS) entry which is preliminary data.</text>
</comment>
<dbReference type="Proteomes" id="UP000823388">
    <property type="component" value="Chromosome 5N"/>
</dbReference>
<dbReference type="AlphaFoldDB" id="A0A8T0S665"/>
<reference evidence="1" key="1">
    <citation type="submission" date="2020-05" db="EMBL/GenBank/DDBJ databases">
        <title>WGS assembly of Panicum virgatum.</title>
        <authorList>
            <person name="Lovell J.T."/>
            <person name="Jenkins J."/>
            <person name="Shu S."/>
            <person name="Juenger T.E."/>
            <person name="Schmutz J."/>
        </authorList>
    </citation>
    <scope>NUCLEOTIDE SEQUENCE</scope>
    <source>
        <strain evidence="1">AP13</strain>
    </source>
</reference>
<keyword evidence="2" id="KW-1185">Reference proteome</keyword>
<name>A0A8T0S665_PANVG</name>
<evidence type="ECO:0000313" key="1">
    <source>
        <dbReference type="EMBL" id="KAG2593104.1"/>
    </source>
</evidence>
<dbReference type="EMBL" id="CM029046">
    <property type="protein sequence ID" value="KAG2593104.1"/>
    <property type="molecule type" value="Genomic_DNA"/>
</dbReference>
<accession>A0A8T0S665</accession>
<evidence type="ECO:0000313" key="2">
    <source>
        <dbReference type="Proteomes" id="UP000823388"/>
    </source>
</evidence>
<proteinExistence type="predicted"/>
<gene>
    <name evidence="1" type="ORF">PVAP13_5NG109704</name>
</gene>